<evidence type="ECO:0000313" key="2">
    <source>
        <dbReference type="Proteomes" id="UP000830158"/>
    </source>
</evidence>
<organism evidence="1 2">
    <name type="scientific">Amycolatopsis thermalba</name>
    <dbReference type="NCBI Taxonomy" id="944492"/>
    <lineage>
        <taxon>Bacteria</taxon>
        <taxon>Bacillati</taxon>
        <taxon>Actinomycetota</taxon>
        <taxon>Actinomycetes</taxon>
        <taxon>Pseudonocardiales</taxon>
        <taxon>Pseudonocardiaceae</taxon>
        <taxon>Amycolatopsis</taxon>
    </lineage>
</organism>
<sequence>MEWTGARYADTPTVEVRTWIDAPPERVWALVSDIGLMPEMSDELQSVDWLDGATGPAPGARFVGRSKHEAFGEWVTTSEIVEFEPGRVFAWAVGDPDEPSATWRFRVEPRDGGTELSQWMRLGPGRSGLSVAIDRMPDKEQKIVFVRLREFERNMTATLECLKKRAEA</sequence>
<dbReference type="Pfam" id="PF10604">
    <property type="entry name" value="Polyketide_cyc2"/>
    <property type="match status" value="1"/>
</dbReference>
<evidence type="ECO:0000313" key="1">
    <source>
        <dbReference type="EMBL" id="UQS23934.1"/>
    </source>
</evidence>
<accession>A0ABY4NV27</accession>
<gene>
    <name evidence="1" type="ORF">L1857_14375</name>
</gene>
<dbReference type="Proteomes" id="UP000830158">
    <property type="component" value="Chromosome"/>
</dbReference>
<dbReference type="Gene3D" id="3.30.530.20">
    <property type="match status" value="1"/>
</dbReference>
<dbReference type="RefSeq" id="WP_094005098.1">
    <property type="nucleotide sequence ID" value="NZ_CP091196.1"/>
</dbReference>
<reference evidence="1" key="1">
    <citation type="submission" date="2022-01" db="EMBL/GenBank/DDBJ databases">
        <title>PSI-footprinting approach for the identification of protein synthesis inhibitor producers.</title>
        <authorList>
            <person name="Handel F."/>
            <person name="Kulik A."/>
            <person name="Wex K.W."/>
            <person name="Berscheid A."/>
            <person name="Saur J.S."/>
            <person name="Winkler A."/>
            <person name="Wibberg D."/>
            <person name="Kalinowski J."/>
            <person name="Broetz-Oesterhelt H."/>
            <person name="Mast Y."/>
        </authorList>
    </citation>
    <scope>NUCLEOTIDE SEQUENCE</scope>
    <source>
        <strain evidence="1">KNN 49.3e</strain>
    </source>
</reference>
<dbReference type="EMBL" id="CP091196">
    <property type="protein sequence ID" value="UQS23934.1"/>
    <property type="molecule type" value="Genomic_DNA"/>
</dbReference>
<name>A0ABY4NV27_9PSEU</name>
<dbReference type="InterPro" id="IPR023393">
    <property type="entry name" value="START-like_dom_sf"/>
</dbReference>
<dbReference type="CDD" id="cd07812">
    <property type="entry name" value="SRPBCC"/>
    <property type="match status" value="1"/>
</dbReference>
<proteinExistence type="predicted"/>
<keyword evidence="2" id="KW-1185">Reference proteome</keyword>
<protein>
    <submittedName>
        <fullName evidence="1">SRPBCC family protein</fullName>
    </submittedName>
</protein>
<dbReference type="SUPFAM" id="SSF55961">
    <property type="entry name" value="Bet v1-like"/>
    <property type="match status" value="1"/>
</dbReference>
<dbReference type="InterPro" id="IPR019587">
    <property type="entry name" value="Polyketide_cyclase/dehydratase"/>
</dbReference>